<dbReference type="EMBL" id="GGMS01000370">
    <property type="protein sequence ID" value="MBY69573.1"/>
    <property type="molecule type" value="Transcribed_RNA"/>
</dbReference>
<accession>A0A2S2PVZ9</accession>
<evidence type="ECO:0000313" key="1">
    <source>
        <dbReference type="EMBL" id="MBY69573.1"/>
    </source>
</evidence>
<proteinExistence type="predicted"/>
<name>A0A2S2PVZ9_9HEMI</name>
<dbReference type="AlphaFoldDB" id="A0A2S2PVZ9"/>
<sequence>MSRNRYKVFISMKQSPNLSAEDAQTSFTEPVANIIHKNIISPLIFIRGMDDFPSMCTELIDLIGVDNFHCKSTTDRLKIQTANPKSYKAFVQFLRKENREFHTFHQLPEEKPNSSGNS</sequence>
<protein>
    <submittedName>
        <fullName evidence="1">Uncharacterized protein</fullName>
    </submittedName>
</protein>
<reference evidence="1" key="1">
    <citation type="submission" date="2018-04" db="EMBL/GenBank/DDBJ databases">
        <title>Transcriptome assembly of Sipha flava.</title>
        <authorList>
            <person name="Scully E.D."/>
            <person name="Geib S.M."/>
            <person name="Palmer N.A."/>
            <person name="Koch K."/>
            <person name="Bradshaw J."/>
            <person name="Heng-Moss T."/>
            <person name="Sarath G."/>
        </authorList>
    </citation>
    <scope>NUCLEOTIDE SEQUENCE</scope>
</reference>
<gene>
    <name evidence="1" type="ORF">g.28687</name>
</gene>
<organism evidence="1">
    <name type="scientific">Sipha flava</name>
    <name type="common">yellow sugarcane aphid</name>
    <dbReference type="NCBI Taxonomy" id="143950"/>
    <lineage>
        <taxon>Eukaryota</taxon>
        <taxon>Metazoa</taxon>
        <taxon>Ecdysozoa</taxon>
        <taxon>Arthropoda</taxon>
        <taxon>Hexapoda</taxon>
        <taxon>Insecta</taxon>
        <taxon>Pterygota</taxon>
        <taxon>Neoptera</taxon>
        <taxon>Paraneoptera</taxon>
        <taxon>Hemiptera</taxon>
        <taxon>Sternorrhyncha</taxon>
        <taxon>Aphidomorpha</taxon>
        <taxon>Aphidoidea</taxon>
        <taxon>Aphididae</taxon>
        <taxon>Sipha</taxon>
    </lineage>
</organism>